<dbReference type="Proteomes" id="UP000286415">
    <property type="component" value="Unassembled WGS sequence"/>
</dbReference>
<keyword evidence="4" id="KW-1185">Reference proteome</keyword>
<organism evidence="3 4">
    <name type="scientific">Clonorchis sinensis</name>
    <name type="common">Chinese liver fluke</name>
    <dbReference type="NCBI Taxonomy" id="79923"/>
    <lineage>
        <taxon>Eukaryota</taxon>
        <taxon>Metazoa</taxon>
        <taxon>Spiralia</taxon>
        <taxon>Lophotrochozoa</taxon>
        <taxon>Platyhelminthes</taxon>
        <taxon>Trematoda</taxon>
        <taxon>Digenea</taxon>
        <taxon>Opisthorchiida</taxon>
        <taxon>Opisthorchiata</taxon>
        <taxon>Opisthorchiidae</taxon>
        <taxon>Clonorchis</taxon>
    </lineage>
</organism>
<comment type="caution">
    <text evidence="3">The sequence shown here is derived from an EMBL/GenBank/DDBJ whole genome shotgun (WGS) entry which is preliminary data.</text>
</comment>
<feature type="compositionally biased region" description="Basic and acidic residues" evidence="1">
    <location>
        <begin position="33"/>
        <end position="53"/>
    </location>
</feature>
<feature type="compositionally biased region" description="Polar residues" evidence="1">
    <location>
        <begin position="191"/>
        <end position="218"/>
    </location>
</feature>
<evidence type="ECO:0000313" key="3">
    <source>
        <dbReference type="EMBL" id="KAG5441625.1"/>
    </source>
</evidence>
<feature type="region of interest" description="Disordered" evidence="1">
    <location>
        <begin position="1"/>
        <end position="56"/>
    </location>
</feature>
<evidence type="ECO:0000313" key="4">
    <source>
        <dbReference type="Proteomes" id="UP000286415"/>
    </source>
</evidence>
<feature type="compositionally biased region" description="Basic and acidic residues" evidence="1">
    <location>
        <begin position="1"/>
        <end position="23"/>
    </location>
</feature>
<keyword evidence="2" id="KW-0812">Transmembrane</keyword>
<keyword evidence="2" id="KW-1133">Transmembrane helix</keyword>
<dbReference type="AlphaFoldDB" id="A0A8T1LYH3"/>
<evidence type="ECO:0000256" key="1">
    <source>
        <dbReference type="SAM" id="MobiDB-lite"/>
    </source>
</evidence>
<name>A0A8T1LYH3_CLOSI</name>
<feature type="region of interest" description="Disordered" evidence="1">
    <location>
        <begin position="158"/>
        <end position="316"/>
    </location>
</feature>
<feature type="compositionally biased region" description="Polar residues" evidence="1">
    <location>
        <begin position="413"/>
        <end position="422"/>
    </location>
</feature>
<dbReference type="OrthoDB" id="6273298at2759"/>
<proteinExistence type="predicted"/>
<dbReference type="EMBL" id="NIRI02000077">
    <property type="protein sequence ID" value="KAG5441625.1"/>
    <property type="molecule type" value="Genomic_DNA"/>
</dbReference>
<feature type="compositionally biased region" description="Polar residues" evidence="1">
    <location>
        <begin position="477"/>
        <end position="506"/>
    </location>
</feature>
<sequence>MNASSDSKKPPAESQRHLRESHYPHRYRTRPTAKVEPHRISEHREASARRPPDVPHTGVKYFNWYPASSSTEDNEDTFNLDLRFSTEGDIPQWQDSPSCIRTRIIPEISSVHRELPLPPLAQPCTSQPKPCTTTLVNESRYPEEFLLGVRLPISLISSSPLSARPPRSASKQPRNKPAAGNNGNLREYTPVSGNSECASTVGRSESLHSSVDQASSSIARPPSSKETEVLNQQEVHPPEPAGIHGEEQNKAEPEKPVSIRQTRPKVAFVEPTEKQERLSIKAPSTDPSLSRPAPTILRSPTGNITSGTHKLSPSAQFPGWGVITDDEDEEVAKDAGSKTTGGTEKIGEVVNTDGEIVGSVVGKTETSVAQSITVAEDRNNGDVVRRPLVVTVEDAEPSSSPEPDGKEMPMSHSHFNSRSSRVVTEKERFQIQQEFLRQSALRDLTLSRPSGSAMLRQPRKSLAMIFNNLSNNLGFTPKNSTKTATSSPVQSQVTLAPTDPDQSNPSSIPPSVRASLMELTGSKLLKDRQGHSTLIQIGKTDSTEQNLTYINGDVCRRSERGRLGTLIGTSSSRGSETNPTTIANFGAQRAYLQGDTTAERSLIVDLLCCTCCTKVEEEEAYANLIENHRLARVITLAAVLTILGLILAYIIRSAIEAPQSDQTNTPPVPAAINLPSVWGQADRKVNSAIHIERIRLPEADPRVTMIDRNVSLSSTTTLPVTDVV</sequence>
<feature type="region of interest" description="Disordered" evidence="1">
    <location>
        <begin position="393"/>
        <end position="423"/>
    </location>
</feature>
<reference evidence="3 4" key="2">
    <citation type="journal article" date="2021" name="Genomics">
        <title>High-quality reference genome for Clonorchis sinensis.</title>
        <authorList>
            <person name="Young N.D."/>
            <person name="Stroehlein A.J."/>
            <person name="Kinkar L."/>
            <person name="Wang T."/>
            <person name="Sohn W.M."/>
            <person name="Chang B.C.H."/>
            <person name="Kaur P."/>
            <person name="Weisz D."/>
            <person name="Dudchenko O."/>
            <person name="Aiden E.L."/>
            <person name="Korhonen P.K."/>
            <person name="Gasser R.B."/>
        </authorList>
    </citation>
    <scope>NUCLEOTIDE SEQUENCE [LARGE SCALE GENOMIC DNA]</scope>
    <source>
        <strain evidence="3">Cs-k2</strain>
    </source>
</reference>
<gene>
    <name evidence="3" type="ORF">CSKR_202260</name>
</gene>
<reference evidence="3 4" key="1">
    <citation type="journal article" date="2018" name="Biotechnol. Adv.">
        <title>Improved genomic resources and new bioinformatic workflow for the carcinogenic parasite Clonorchis sinensis: Biotechnological implications.</title>
        <authorList>
            <person name="Wang D."/>
            <person name="Korhonen P.K."/>
            <person name="Gasser R.B."/>
            <person name="Young N.D."/>
        </authorList>
    </citation>
    <scope>NUCLEOTIDE SEQUENCE [LARGE SCALE GENOMIC DNA]</scope>
    <source>
        <strain evidence="3">Cs-k2</strain>
    </source>
</reference>
<accession>A0A8T1LYH3</accession>
<feature type="region of interest" description="Disordered" evidence="1">
    <location>
        <begin position="477"/>
        <end position="510"/>
    </location>
</feature>
<protein>
    <submittedName>
        <fullName evidence="3">Uncharacterized protein</fullName>
    </submittedName>
</protein>
<evidence type="ECO:0000256" key="2">
    <source>
        <dbReference type="SAM" id="Phobius"/>
    </source>
</evidence>
<feature type="transmembrane region" description="Helical" evidence="2">
    <location>
        <begin position="630"/>
        <end position="651"/>
    </location>
</feature>
<keyword evidence="2" id="KW-0472">Membrane</keyword>
<feature type="compositionally biased region" description="Polar residues" evidence="1">
    <location>
        <begin position="298"/>
        <end position="315"/>
    </location>
</feature>
<feature type="compositionally biased region" description="Basic and acidic residues" evidence="1">
    <location>
        <begin position="244"/>
        <end position="257"/>
    </location>
</feature>
<feature type="compositionally biased region" description="Low complexity" evidence="1">
    <location>
        <begin position="158"/>
        <end position="170"/>
    </location>
</feature>